<dbReference type="GO" id="GO:0005543">
    <property type="term" value="F:phospholipid binding"/>
    <property type="evidence" value="ECO:0007669"/>
    <property type="project" value="TreeGrafter"/>
</dbReference>
<dbReference type="RefSeq" id="XP_020068974.1">
    <property type="nucleotide sequence ID" value="XM_020216603.1"/>
</dbReference>
<sequence length="278" mass="32053">MSFSLYDIRKKARAVQNYLVSDPQPELTVVRQATTTDPWGPTVKEMDQVKDLLIKSEPEFVISLITDRIAEYVQSYGGATQSSYYSRAVHYLNMGSEWRIVFKCLKVLEYLVITADDTVVPVIGDHMSLLEEIGNYAVDESDVTTKGLQKKEHREILRKKRDELVRLLKDHEFRDSQRLIFMKLQSQEGIENGPIEPKKNFDDDVPGFMQDFKVKQMDRHKMANSNLKNEIRTEWSHMARPKEVLPGDYGVIGSGQAGESLFDEEELNDVQYTDSHQE</sequence>
<dbReference type="Gene3D" id="1.25.40.90">
    <property type="match status" value="1"/>
</dbReference>
<dbReference type="Proteomes" id="UP000094389">
    <property type="component" value="Unassembled WGS sequence"/>
</dbReference>
<dbReference type="EMBL" id="KV453937">
    <property type="protein sequence ID" value="ODV71935.1"/>
    <property type="molecule type" value="Genomic_DNA"/>
</dbReference>
<dbReference type="GO" id="GO:0030125">
    <property type="term" value="C:clathrin vesicle coat"/>
    <property type="evidence" value="ECO:0007669"/>
    <property type="project" value="TreeGrafter"/>
</dbReference>
<keyword evidence="6" id="KW-1185">Reference proteome</keyword>
<reference evidence="4 6" key="3">
    <citation type="journal article" date="2016" name="Proc. Natl. Acad. Sci. U.S.A.">
        <title>Comparative genomics of biotechnologically important yeasts.</title>
        <authorList>
            <person name="Riley R."/>
            <person name="Haridas S."/>
            <person name="Wolfe K.H."/>
            <person name="Lopes M.R."/>
            <person name="Hittinger C.T."/>
            <person name="Goeker M."/>
            <person name="Salamov A.A."/>
            <person name="Wisecaver J.H."/>
            <person name="Long T.M."/>
            <person name="Calvey C.H."/>
            <person name="Aerts A.L."/>
            <person name="Barry K.W."/>
            <person name="Choi C."/>
            <person name="Clum A."/>
            <person name="Coughlan A.Y."/>
            <person name="Deshpande S."/>
            <person name="Douglass A.P."/>
            <person name="Hanson S.J."/>
            <person name="Klenk H.-P."/>
            <person name="LaButti K.M."/>
            <person name="Lapidus A."/>
            <person name="Lindquist E.A."/>
            <person name="Lipzen A.M."/>
            <person name="Meier-Kolthoff J.P."/>
            <person name="Ohm R.A."/>
            <person name="Otillar R.P."/>
            <person name="Pangilinan J.L."/>
            <person name="Peng Y."/>
            <person name="Rokas A."/>
            <person name="Rosa C.A."/>
            <person name="Scheuner C."/>
            <person name="Sibirny A.A."/>
            <person name="Slot J.C."/>
            <person name="Stielow J.B."/>
            <person name="Sun H."/>
            <person name="Kurtzman C.P."/>
            <person name="Blackwell M."/>
            <person name="Grigoriev I.V."/>
            <person name="Jeffries T.W."/>
        </authorList>
    </citation>
    <scope>NUCLEOTIDE SEQUENCE [LARGE SCALE GENOMIC DNA]</scope>
    <source>
        <strain evidence="6">ATCC 18201 / CBS 1600 / BCRC 20928 / JCM 3617 / NBRC 0987 / NRRL Y-1542</strain>
        <strain evidence="4">NRRL Y-1542</strain>
    </source>
</reference>
<dbReference type="PANTHER" id="PTHR12276">
    <property type="entry name" value="EPSIN/ENT-RELATED"/>
    <property type="match status" value="1"/>
</dbReference>
<accession>A0A1E4RXY0</accession>
<dbReference type="STRING" id="983966.A0A0H5C781"/>
<evidence type="ECO:0000313" key="6">
    <source>
        <dbReference type="Proteomes" id="UP000094389"/>
    </source>
</evidence>
<name>A0A0H5C781_CYBJN</name>
<dbReference type="OMA" id="EWRIVFK"/>
<gene>
    <name evidence="3" type="primary">ENT5</name>
    <name evidence="3" type="ORF">BN1211_4424</name>
    <name evidence="4" type="ORF">CYBJADRAFT_174590</name>
</gene>
<reference evidence="5" key="2">
    <citation type="journal article" date="2015" name="J. Biotechnol.">
        <title>The structure of the Cyberlindnera jadinii genome and its relation to Candida utilis analyzed by the occurrence of single nucleotide polymorphisms.</title>
        <authorList>
            <person name="Rupp O."/>
            <person name="Brinkrolf K."/>
            <person name="Buerth C."/>
            <person name="Kunigo M."/>
            <person name="Schneider J."/>
            <person name="Jaenicke S."/>
            <person name="Goesmann A."/>
            <person name="Puehler A."/>
            <person name="Jaeger K.-E."/>
            <person name="Ernst J.F."/>
        </authorList>
    </citation>
    <scope>NUCLEOTIDE SEQUENCE [LARGE SCALE GENOMIC DNA]</scope>
    <source>
        <strain evidence="5">ATCC 18201 / CBS 1600 / BCRC 20928 / JCM 3617 / NBRC 0987 / NRRL Y-1542</strain>
    </source>
</reference>
<reference evidence="3" key="1">
    <citation type="submission" date="2014-12" db="EMBL/GenBank/DDBJ databases">
        <authorList>
            <person name="Jaenicke S."/>
        </authorList>
    </citation>
    <scope>NUCLEOTIDE SEQUENCE [LARGE SCALE GENOMIC DNA]</scope>
    <source>
        <strain evidence="3">CBS1600</strain>
    </source>
</reference>
<feature type="domain" description="ENTH" evidence="2">
    <location>
        <begin position="18"/>
        <end position="178"/>
    </location>
</feature>
<evidence type="ECO:0000313" key="4">
    <source>
        <dbReference type="EMBL" id="ODV71935.1"/>
    </source>
</evidence>
<dbReference type="GO" id="GO:0030276">
    <property type="term" value="F:clathrin binding"/>
    <property type="evidence" value="ECO:0007669"/>
    <property type="project" value="TreeGrafter"/>
</dbReference>
<dbReference type="AlphaFoldDB" id="A0A0H5C781"/>
<evidence type="ECO:0000313" key="5">
    <source>
        <dbReference type="Proteomes" id="UP000038830"/>
    </source>
</evidence>
<dbReference type="GO" id="GO:0006897">
    <property type="term" value="P:endocytosis"/>
    <property type="evidence" value="ECO:0007669"/>
    <property type="project" value="TreeGrafter"/>
</dbReference>
<protein>
    <submittedName>
        <fullName evidence="3">ENT5 protein</fullName>
    </submittedName>
</protein>
<evidence type="ECO:0000256" key="1">
    <source>
        <dbReference type="SAM" id="MobiDB-lite"/>
    </source>
</evidence>
<dbReference type="GO" id="GO:0005886">
    <property type="term" value="C:plasma membrane"/>
    <property type="evidence" value="ECO:0007669"/>
    <property type="project" value="TreeGrafter"/>
</dbReference>
<proteinExistence type="predicted"/>
<dbReference type="GO" id="GO:0005768">
    <property type="term" value="C:endosome"/>
    <property type="evidence" value="ECO:0007669"/>
    <property type="project" value="TreeGrafter"/>
</dbReference>
<dbReference type="GO" id="GO:0007015">
    <property type="term" value="P:actin filament organization"/>
    <property type="evidence" value="ECO:0007669"/>
    <property type="project" value="TreeGrafter"/>
</dbReference>
<dbReference type="EMBL" id="CDQK01000005">
    <property type="protein sequence ID" value="CEP23767.1"/>
    <property type="molecule type" value="Genomic_DNA"/>
</dbReference>
<dbReference type="Proteomes" id="UP000038830">
    <property type="component" value="Unassembled WGS sequence"/>
</dbReference>
<evidence type="ECO:0000259" key="2">
    <source>
        <dbReference type="PROSITE" id="PS50942"/>
    </source>
</evidence>
<dbReference type="GeneID" id="30990999"/>
<dbReference type="OrthoDB" id="4033880at2759"/>
<accession>A0A0H5C781</accession>
<dbReference type="InterPro" id="IPR008942">
    <property type="entry name" value="ENTH_VHS"/>
</dbReference>
<organism evidence="3 5">
    <name type="scientific">Cyberlindnera jadinii (strain ATCC 18201 / CBS 1600 / BCRC 20928 / JCM 3617 / NBRC 0987 / NRRL Y-1542)</name>
    <name type="common">Torula yeast</name>
    <name type="synonym">Candida utilis</name>
    <dbReference type="NCBI Taxonomy" id="983966"/>
    <lineage>
        <taxon>Eukaryota</taxon>
        <taxon>Fungi</taxon>
        <taxon>Dikarya</taxon>
        <taxon>Ascomycota</taxon>
        <taxon>Saccharomycotina</taxon>
        <taxon>Saccharomycetes</taxon>
        <taxon>Phaffomycetales</taxon>
        <taxon>Phaffomycetaceae</taxon>
        <taxon>Cyberlindnera</taxon>
    </lineage>
</organism>
<dbReference type="SUPFAM" id="SSF48464">
    <property type="entry name" value="ENTH/VHS domain"/>
    <property type="match status" value="1"/>
</dbReference>
<dbReference type="PROSITE" id="PS50942">
    <property type="entry name" value="ENTH"/>
    <property type="match status" value="1"/>
</dbReference>
<dbReference type="Pfam" id="PF01417">
    <property type="entry name" value="ENTH"/>
    <property type="match status" value="1"/>
</dbReference>
<dbReference type="InterPro" id="IPR013809">
    <property type="entry name" value="ENTH"/>
</dbReference>
<feature type="region of interest" description="Disordered" evidence="1">
    <location>
        <begin position="255"/>
        <end position="278"/>
    </location>
</feature>
<dbReference type="PANTHER" id="PTHR12276:SF5">
    <property type="entry name" value="EPSIN-5"/>
    <property type="match status" value="1"/>
</dbReference>
<dbReference type="SMART" id="SM00273">
    <property type="entry name" value="ENTH"/>
    <property type="match status" value="1"/>
</dbReference>
<evidence type="ECO:0000313" key="3">
    <source>
        <dbReference type="EMBL" id="CEP23767.1"/>
    </source>
</evidence>